<evidence type="ECO:0000313" key="2">
    <source>
        <dbReference type="EMBL" id="KAK6527630.1"/>
    </source>
</evidence>
<feature type="region of interest" description="Disordered" evidence="1">
    <location>
        <begin position="15"/>
        <end position="49"/>
    </location>
</feature>
<organism evidence="2 3">
    <name type="scientific">Orbilia ellipsospora</name>
    <dbReference type="NCBI Taxonomy" id="2528407"/>
    <lineage>
        <taxon>Eukaryota</taxon>
        <taxon>Fungi</taxon>
        <taxon>Dikarya</taxon>
        <taxon>Ascomycota</taxon>
        <taxon>Pezizomycotina</taxon>
        <taxon>Orbiliomycetes</taxon>
        <taxon>Orbiliales</taxon>
        <taxon>Orbiliaceae</taxon>
        <taxon>Orbilia</taxon>
    </lineage>
</organism>
<accession>A0AAV9WVM6</accession>
<reference evidence="2 3" key="1">
    <citation type="submission" date="2019-10" db="EMBL/GenBank/DDBJ databases">
        <authorList>
            <person name="Palmer J.M."/>
        </authorList>
    </citation>
    <scope>NUCLEOTIDE SEQUENCE [LARGE SCALE GENOMIC DNA]</scope>
    <source>
        <strain evidence="2 3">TWF694</strain>
    </source>
</reference>
<protein>
    <submittedName>
        <fullName evidence="2">Uncharacterized protein</fullName>
    </submittedName>
</protein>
<feature type="region of interest" description="Disordered" evidence="1">
    <location>
        <begin position="245"/>
        <end position="264"/>
    </location>
</feature>
<name>A0AAV9WVM6_9PEZI</name>
<evidence type="ECO:0000313" key="3">
    <source>
        <dbReference type="Proteomes" id="UP001365542"/>
    </source>
</evidence>
<dbReference type="AlphaFoldDB" id="A0AAV9WVM6"/>
<gene>
    <name evidence="2" type="ORF">TWF694_004613</name>
</gene>
<evidence type="ECO:0000256" key="1">
    <source>
        <dbReference type="SAM" id="MobiDB-lite"/>
    </source>
</evidence>
<proteinExistence type="predicted"/>
<keyword evidence="3" id="KW-1185">Reference proteome</keyword>
<sequence length="284" mass="32072">MAVLTAYLAITTNGSPTPSKLKYRGHPSKYHGPPAKYNPGSGAPKAMPPGVKPRPLLYEVPANVTAERQKYAQNKYLEYTKARAKRLANRNDKPNKIDCDPMDEKKELPFSELQAGLTDQCNNLDNILNNRVAGVTIQPLSRNQADMMQMWDFNLVADPTFGVVRYVGQEVEGNKVQFWTEREGFIENTSQDALPYRTREDEPRSVGWWYEGPAWADFSWNECFDGYWNIAFSCERPGVNFWGSTGGSNQVEDDTPPPPVVDPSSSQFSRFIIRAIHVFDNITP</sequence>
<dbReference type="Proteomes" id="UP001365542">
    <property type="component" value="Unassembled WGS sequence"/>
</dbReference>
<comment type="caution">
    <text evidence="2">The sequence shown here is derived from an EMBL/GenBank/DDBJ whole genome shotgun (WGS) entry which is preliminary data.</text>
</comment>
<dbReference type="EMBL" id="JAVHJO010000015">
    <property type="protein sequence ID" value="KAK6527630.1"/>
    <property type="molecule type" value="Genomic_DNA"/>
</dbReference>